<proteinExistence type="predicted"/>
<organism evidence="1 2">
    <name type="scientific">Rotaria magnacalcarata</name>
    <dbReference type="NCBI Taxonomy" id="392030"/>
    <lineage>
        <taxon>Eukaryota</taxon>
        <taxon>Metazoa</taxon>
        <taxon>Spiralia</taxon>
        <taxon>Gnathifera</taxon>
        <taxon>Rotifera</taxon>
        <taxon>Eurotatoria</taxon>
        <taxon>Bdelloidea</taxon>
        <taxon>Philodinida</taxon>
        <taxon>Philodinidae</taxon>
        <taxon>Rotaria</taxon>
    </lineage>
</organism>
<sequence length="74" mass="8592">QQQQQQQQHIVTQSAPIVIHNNINTSLHQQLPIENIFDAGNSHVMNRLCEYDLIDLQNAHDGDYGYVLVYQDYL</sequence>
<reference evidence="1" key="1">
    <citation type="submission" date="2021-02" db="EMBL/GenBank/DDBJ databases">
        <authorList>
            <person name="Nowell W R."/>
        </authorList>
    </citation>
    <scope>NUCLEOTIDE SEQUENCE</scope>
</reference>
<feature type="non-terminal residue" evidence="1">
    <location>
        <position position="74"/>
    </location>
</feature>
<dbReference type="EMBL" id="CAJOBI010357469">
    <property type="protein sequence ID" value="CAF5224629.1"/>
    <property type="molecule type" value="Genomic_DNA"/>
</dbReference>
<evidence type="ECO:0000313" key="2">
    <source>
        <dbReference type="Proteomes" id="UP000676336"/>
    </source>
</evidence>
<dbReference type="AlphaFoldDB" id="A0A8S3K0U7"/>
<accession>A0A8S3K0U7</accession>
<comment type="caution">
    <text evidence="1">The sequence shown here is derived from an EMBL/GenBank/DDBJ whole genome shotgun (WGS) entry which is preliminary data.</text>
</comment>
<name>A0A8S3K0U7_9BILA</name>
<evidence type="ECO:0000313" key="1">
    <source>
        <dbReference type="EMBL" id="CAF5224629.1"/>
    </source>
</evidence>
<gene>
    <name evidence="1" type="ORF">SMN809_LOCUS83898</name>
</gene>
<protein>
    <submittedName>
        <fullName evidence="1">Uncharacterized protein</fullName>
    </submittedName>
</protein>
<dbReference type="Proteomes" id="UP000676336">
    <property type="component" value="Unassembled WGS sequence"/>
</dbReference>
<feature type="non-terminal residue" evidence="1">
    <location>
        <position position="1"/>
    </location>
</feature>